<name>A0A1E1IRI2_LEIGU</name>
<dbReference type="AlphaFoldDB" id="A0A1E1IRI2"/>
<protein>
    <submittedName>
        <fullName evidence="2">Uncharacterized protein</fullName>
    </submittedName>
</protein>
<feature type="region of interest" description="Disordered" evidence="1">
    <location>
        <begin position="198"/>
        <end position="240"/>
    </location>
</feature>
<organism evidence="2">
    <name type="scientific">Leishmania guyanensis</name>
    <dbReference type="NCBI Taxonomy" id="5670"/>
    <lineage>
        <taxon>Eukaryota</taxon>
        <taxon>Discoba</taxon>
        <taxon>Euglenozoa</taxon>
        <taxon>Kinetoplastea</taxon>
        <taxon>Metakinetoplastina</taxon>
        <taxon>Trypanosomatida</taxon>
        <taxon>Trypanosomatidae</taxon>
        <taxon>Leishmaniinae</taxon>
        <taxon>Leishmania</taxon>
        <taxon>Leishmania guyanensis species complex</taxon>
    </lineage>
</organism>
<evidence type="ECO:0000256" key="1">
    <source>
        <dbReference type="SAM" id="MobiDB-lite"/>
    </source>
</evidence>
<proteinExistence type="predicted"/>
<dbReference type="EMBL" id="CALQ01000391">
    <property type="protein sequence ID" value="CCM13878.1"/>
    <property type="molecule type" value="Genomic_DNA"/>
</dbReference>
<feature type="compositionally biased region" description="Polar residues" evidence="1">
    <location>
        <begin position="222"/>
        <end position="231"/>
    </location>
</feature>
<feature type="region of interest" description="Disordered" evidence="1">
    <location>
        <begin position="651"/>
        <end position="686"/>
    </location>
</feature>
<gene>
    <name evidence="2" type="primary">LgM4147LRVhigh.14.00470.00160</name>
    <name evidence="2" type="ORF">BN36_1413880</name>
</gene>
<evidence type="ECO:0000313" key="2">
    <source>
        <dbReference type="EMBL" id="CCM13878.1"/>
    </source>
</evidence>
<reference evidence="2" key="1">
    <citation type="submission" date="2012-08" db="EMBL/GenBank/DDBJ databases">
        <title>Comparative genomics of metastatic and non-metastatic Leishmania guyanensis provides insights into polygenic factors involved in Leishmania RNA virus infection.</title>
        <authorList>
            <person name="Smith D."/>
            <person name="Hertz-Fowler C."/>
            <person name="Martin R."/>
            <person name="Dickens N."/>
            <person name="Fasel N."/>
            <person name="Falquet L."/>
            <person name="Beverley S."/>
            <person name="Zangger H."/>
            <person name="Calderon-Copete S."/>
            <person name="Mottram J."/>
            <person name="Xenarios I."/>
        </authorList>
    </citation>
    <scope>NUCLEOTIDE SEQUENCE</scope>
    <source>
        <strain evidence="2">MHOM/BR/75/M4147/SSU:IR2SAT-LUC</strain>
    </source>
</reference>
<feature type="region of interest" description="Disordered" evidence="1">
    <location>
        <begin position="1"/>
        <end position="33"/>
    </location>
</feature>
<sequence length="686" mass="74465">MPQLQQLSTHHAVGPAQQSKKHPDAPWPLTLSSRTLTPPVPRAVLFNTAGGFAYQVMTSTSEAAEAPTVCVFTVRRIPVANDRVLSLHLAAAATCRLPFCVVESGVTWNDVVTTLVLPHPARPPSHIGWNVQVLGQDVKAGVWVPITPSLSSRLETRYFLCTDVEVLFGHYQTSTLYMQAVPLTPETAGLDWHTPLQRSSATGAASPPTPIKAPRQGEMSAPSRSASQPHPTTRAHASPIQPAGEARLRSLAVDFDLAAQTLSTPPLKPPSSPAMWSLAAFAKQQERWGLRCQELLQRSAGVTPREALQQVREELRSCRVAFGADSAATPNSADKGVATWALSLLEHQCATLEEDVYAACTERRNNHRFLLRLTHSRLGYAYQLACKVIYVADSVLRAAVAADDAGAVLPDFPRDWLALLLASLRLRSLRHVALARACGAVSKEQLQSPWAMEVLVEEAVQTASWILEAIFSIRERGEVPGLAQVALAETLLTCALSLAELAAYLCTNTSYRCELMAAAVHVCRVRFQLTQGGSDAHWLPQCVSDIVARMQSKFGRIPLTSSAFTEYAALIRLLRDSAECAERCNRAAAVHPGALAADGQPEEPLRLGYTVTRLRTTVAVDAAFLRGNTLVRELRRSAAAVQREVQRCPNAPSLWKDAPRRPQHCAAPESAEHCQASSLPEASEAL</sequence>
<accession>A0A1E1IRI2</accession>